<dbReference type="Pfam" id="PF13649">
    <property type="entry name" value="Methyltransf_25"/>
    <property type="match status" value="1"/>
</dbReference>
<dbReference type="InterPro" id="IPR029063">
    <property type="entry name" value="SAM-dependent_MTases_sf"/>
</dbReference>
<protein>
    <submittedName>
        <fullName evidence="2">Class I SAM-dependent methyltransferase</fullName>
    </submittedName>
</protein>
<organism evidence="2 3">
    <name type="scientific">Natronosporangium hydrolyticum</name>
    <dbReference type="NCBI Taxonomy" id="2811111"/>
    <lineage>
        <taxon>Bacteria</taxon>
        <taxon>Bacillati</taxon>
        <taxon>Actinomycetota</taxon>
        <taxon>Actinomycetes</taxon>
        <taxon>Micromonosporales</taxon>
        <taxon>Micromonosporaceae</taxon>
        <taxon>Natronosporangium</taxon>
    </lineage>
</organism>
<evidence type="ECO:0000313" key="2">
    <source>
        <dbReference type="EMBL" id="QSB12785.1"/>
    </source>
</evidence>
<keyword evidence="3" id="KW-1185">Reference proteome</keyword>
<dbReference type="SUPFAM" id="SSF53335">
    <property type="entry name" value="S-adenosyl-L-methionine-dependent methyltransferases"/>
    <property type="match status" value="1"/>
</dbReference>
<feature type="domain" description="Methyltransferase" evidence="1">
    <location>
        <begin position="46"/>
        <end position="128"/>
    </location>
</feature>
<gene>
    <name evidence="2" type="ORF">JQS43_13925</name>
</gene>
<name>A0A895Y8Z5_9ACTN</name>
<evidence type="ECO:0000259" key="1">
    <source>
        <dbReference type="Pfam" id="PF13649"/>
    </source>
</evidence>
<dbReference type="RefSeq" id="WP_239674828.1">
    <property type="nucleotide sequence ID" value="NZ_CP070499.1"/>
</dbReference>
<dbReference type="GO" id="GO:0008168">
    <property type="term" value="F:methyltransferase activity"/>
    <property type="evidence" value="ECO:0007669"/>
    <property type="project" value="UniProtKB-KW"/>
</dbReference>
<dbReference type="InterPro" id="IPR041698">
    <property type="entry name" value="Methyltransf_25"/>
</dbReference>
<dbReference type="GO" id="GO:0032259">
    <property type="term" value="P:methylation"/>
    <property type="evidence" value="ECO:0007669"/>
    <property type="project" value="UniProtKB-KW"/>
</dbReference>
<keyword evidence="2" id="KW-0489">Methyltransferase</keyword>
<dbReference type="KEGG" id="nhy:JQS43_13925"/>
<dbReference type="Proteomes" id="UP000662857">
    <property type="component" value="Chromosome"/>
</dbReference>
<keyword evidence="2" id="KW-0808">Transferase</keyword>
<dbReference type="AlphaFoldDB" id="A0A895Y8Z5"/>
<reference evidence="2" key="1">
    <citation type="submission" date="2021-02" db="EMBL/GenBank/DDBJ databases">
        <title>Natrosporangium hydrolyticum gen. nov., sp. nov, a haloalkaliphilic actinobacterium from a soda solonchak soil.</title>
        <authorList>
            <person name="Sorokin D.Y."/>
            <person name="Khijniak T.V."/>
            <person name="Zakharycheva A.P."/>
            <person name="Boueva O.V."/>
            <person name="Ariskina E.V."/>
            <person name="Hahnke R.L."/>
            <person name="Bunk B."/>
            <person name="Sproer C."/>
            <person name="Schumann P."/>
            <person name="Evtushenko L.I."/>
            <person name="Kublanov I.V."/>
        </authorList>
    </citation>
    <scope>NUCLEOTIDE SEQUENCE</scope>
    <source>
        <strain evidence="2">DSM 106523</strain>
    </source>
</reference>
<sequence>MSTVDPPRYSPAWLELREPADAAARAAALIAPLRQLLPTGPLRIGDLGCGTGSMARWLAGRLPGPQHWLLIDQDPELLTHAVSHLPDQAADGSRVTGEARRYDLTELPADALAGLQLVTASALLDLLTGAELSHLAAVITAAGCPALLTLSVTGQVRFTPADPLDPSLAAAFNDHQRRRVGERRLLGPAAPTAAAATFADLGATVRVQESPWRLGPDQPALIDQWLRGWVAAACEQRPELSAPAEEYLARRLAAGHAGTLWVEIGHHDLLVTSRPGEPSPAATT</sequence>
<proteinExistence type="predicted"/>
<evidence type="ECO:0000313" key="3">
    <source>
        <dbReference type="Proteomes" id="UP000662857"/>
    </source>
</evidence>
<dbReference type="Gene3D" id="3.40.50.150">
    <property type="entry name" value="Vaccinia Virus protein VP39"/>
    <property type="match status" value="1"/>
</dbReference>
<dbReference type="EMBL" id="CP070499">
    <property type="protein sequence ID" value="QSB12785.1"/>
    <property type="molecule type" value="Genomic_DNA"/>
</dbReference>
<accession>A0A895Y8Z5</accession>